<keyword evidence="6" id="KW-0677">Repeat</keyword>
<dbReference type="STRING" id="395963.Bind_0441"/>
<dbReference type="Pfam" id="PF13432">
    <property type="entry name" value="TPR_16"/>
    <property type="match status" value="1"/>
</dbReference>
<evidence type="ECO:0000313" key="11">
    <source>
        <dbReference type="EMBL" id="ACB94094.1"/>
    </source>
</evidence>
<dbReference type="PROSITE" id="PS50293">
    <property type="entry name" value="TPR_REGION"/>
    <property type="match status" value="2"/>
</dbReference>
<dbReference type="Pfam" id="PF13489">
    <property type="entry name" value="Methyltransf_23"/>
    <property type="match status" value="1"/>
</dbReference>
<dbReference type="Gene3D" id="3.40.50.11380">
    <property type="match status" value="1"/>
</dbReference>
<dbReference type="InterPro" id="IPR029063">
    <property type="entry name" value="SAM-dependent_MTases_sf"/>
</dbReference>
<dbReference type="Pfam" id="PF00515">
    <property type="entry name" value="TPR_1"/>
    <property type="match status" value="1"/>
</dbReference>
<dbReference type="Pfam" id="PF13844">
    <property type="entry name" value="Glyco_transf_41"/>
    <property type="match status" value="2"/>
</dbReference>
<dbReference type="SUPFAM" id="SSF53756">
    <property type="entry name" value="UDP-Glycosyltransferase/glycogen phosphorylase"/>
    <property type="match status" value="1"/>
</dbReference>
<comment type="similarity">
    <text evidence="2">Belongs to the glycosyltransferase 41 family. O-GlcNAc transferase subfamily.</text>
</comment>
<dbReference type="AlphaFoldDB" id="B2IE70"/>
<dbReference type="InterPro" id="IPR011990">
    <property type="entry name" value="TPR-like_helical_dom_sf"/>
</dbReference>
<dbReference type="SUPFAM" id="SSF48452">
    <property type="entry name" value="TPR-like"/>
    <property type="match status" value="2"/>
</dbReference>
<dbReference type="UniPathway" id="UPA00378"/>
<accession>B2IE70</accession>
<dbReference type="Gene3D" id="3.40.50.150">
    <property type="entry name" value="Vaccinia Virus protein VP39"/>
    <property type="match status" value="1"/>
</dbReference>
<dbReference type="Pfam" id="PF13414">
    <property type="entry name" value="TPR_11"/>
    <property type="match status" value="1"/>
</dbReference>
<feature type="region of interest" description="Disordered" evidence="9">
    <location>
        <begin position="1057"/>
        <end position="1085"/>
    </location>
</feature>
<evidence type="ECO:0000256" key="8">
    <source>
        <dbReference type="PROSITE-ProRule" id="PRU00339"/>
    </source>
</evidence>
<dbReference type="Proteomes" id="UP000001695">
    <property type="component" value="Chromosome"/>
</dbReference>
<dbReference type="RefSeq" id="WP_012383452.1">
    <property type="nucleotide sequence ID" value="NC_010581.1"/>
</dbReference>
<feature type="repeat" description="TPR" evidence="8">
    <location>
        <begin position="248"/>
        <end position="281"/>
    </location>
</feature>
<proteinExistence type="inferred from homology"/>
<keyword evidence="4" id="KW-0328">Glycosyltransferase</keyword>
<dbReference type="PANTHER" id="PTHR44998">
    <property type="match status" value="1"/>
</dbReference>
<reference evidence="12" key="1">
    <citation type="submission" date="2008-03" db="EMBL/GenBank/DDBJ databases">
        <title>Complete sequence of chromosome of Beijerinckia indica subsp. indica ATCC 9039.</title>
        <authorList>
            <consortium name="US DOE Joint Genome Institute"/>
            <person name="Copeland A."/>
            <person name="Lucas S."/>
            <person name="Lapidus A."/>
            <person name="Glavina del Rio T."/>
            <person name="Dalin E."/>
            <person name="Tice H."/>
            <person name="Bruce D."/>
            <person name="Goodwin L."/>
            <person name="Pitluck S."/>
            <person name="LaButti K."/>
            <person name="Schmutz J."/>
            <person name="Larimer F."/>
            <person name="Land M."/>
            <person name="Hauser L."/>
            <person name="Kyrpides N."/>
            <person name="Mikhailova N."/>
            <person name="Dunfield P.F."/>
            <person name="Dedysh S.N."/>
            <person name="Liesack W."/>
            <person name="Saw J.H."/>
            <person name="Alam M."/>
            <person name="Chen Y."/>
            <person name="Murrell J.C."/>
            <person name="Richardson P."/>
        </authorList>
    </citation>
    <scope>NUCLEOTIDE SEQUENCE [LARGE SCALE GENOMIC DNA]</scope>
    <source>
        <strain evidence="12">ATCC 9039 / DSM 1715 / NCIMB 8712</strain>
    </source>
</reference>
<dbReference type="HOGENOM" id="CLU_285401_0_0_5"/>
<feature type="compositionally biased region" description="Basic and acidic residues" evidence="9">
    <location>
        <begin position="1"/>
        <end position="11"/>
    </location>
</feature>
<dbReference type="SMART" id="SM00028">
    <property type="entry name" value="TPR"/>
    <property type="match status" value="8"/>
</dbReference>
<dbReference type="eggNOG" id="COG3914">
    <property type="taxonomic scope" value="Bacteria"/>
</dbReference>
<feature type="domain" description="O-GlcNAc transferase C-terminal" evidence="10">
    <location>
        <begin position="335"/>
        <end position="556"/>
    </location>
</feature>
<evidence type="ECO:0000256" key="7">
    <source>
        <dbReference type="ARBA" id="ARBA00022803"/>
    </source>
</evidence>
<dbReference type="eggNOG" id="COG0457">
    <property type="taxonomic scope" value="Bacteria"/>
</dbReference>
<evidence type="ECO:0000256" key="6">
    <source>
        <dbReference type="ARBA" id="ARBA00022737"/>
    </source>
</evidence>
<evidence type="ECO:0000256" key="5">
    <source>
        <dbReference type="ARBA" id="ARBA00022679"/>
    </source>
</evidence>
<dbReference type="SUPFAM" id="SSF53335">
    <property type="entry name" value="S-adenosyl-L-methionine-dependent methyltransferases"/>
    <property type="match status" value="1"/>
</dbReference>
<dbReference type="GO" id="GO:0097363">
    <property type="term" value="F:protein O-acetylglucosaminyltransferase activity"/>
    <property type="evidence" value="ECO:0007669"/>
    <property type="project" value="UniProtKB-EC"/>
</dbReference>
<name>B2IE70_BEII9</name>
<feature type="repeat" description="TPR" evidence="8">
    <location>
        <begin position="214"/>
        <end position="247"/>
    </location>
</feature>
<feature type="compositionally biased region" description="Basic and acidic residues" evidence="9">
    <location>
        <begin position="1075"/>
        <end position="1085"/>
    </location>
</feature>
<keyword evidence="5" id="KW-0808">Transferase</keyword>
<evidence type="ECO:0000256" key="3">
    <source>
        <dbReference type="ARBA" id="ARBA00011970"/>
    </source>
</evidence>
<evidence type="ECO:0000256" key="1">
    <source>
        <dbReference type="ARBA" id="ARBA00004922"/>
    </source>
</evidence>
<dbReference type="InterPro" id="IPR029489">
    <property type="entry name" value="OGT/SEC/SPY_C"/>
</dbReference>
<dbReference type="KEGG" id="bid:Bind_0441"/>
<dbReference type="InterPro" id="IPR019734">
    <property type="entry name" value="TPR_rpt"/>
</dbReference>
<evidence type="ECO:0000256" key="9">
    <source>
        <dbReference type="SAM" id="MobiDB-lite"/>
    </source>
</evidence>
<comment type="pathway">
    <text evidence="1">Protein modification; protein glycosylation.</text>
</comment>
<feature type="repeat" description="TPR" evidence="8">
    <location>
        <begin position="282"/>
        <end position="315"/>
    </location>
</feature>
<feature type="region of interest" description="Disordered" evidence="9">
    <location>
        <begin position="1"/>
        <end position="42"/>
    </location>
</feature>
<keyword evidence="7 8" id="KW-0802">TPR repeat</keyword>
<dbReference type="PROSITE" id="PS50005">
    <property type="entry name" value="TPR"/>
    <property type="match status" value="6"/>
</dbReference>
<sequence length="1085" mass="122142">MNTMLRKDNVARENASSCGKPEKDVPPGPHAPVESRPSSDRTLSQKFLMTALDYHRAGRLDQAADLYQRILLAEPDHFLCLHHLGLIAHQKGDLDTAIAWIEKAIRVKPDYAEALANLAALYRAKGLLTQAVETGRTAVLHGQDHVPAHCNLGGALEDQGEWEAALACYRRAVAINPAFIEGAMNAANVLRRLHRHEEALQTCEALIACRPDAAEPHMVLGNILRDLGQFDAALAAYEQALALRPDFAPVYNSLGNLLQRRGQYQEAHDAYATAIQLQPNLAQAHAGLGVTLDSLGHPDQAIEAFRMALVYDPKRIDLRLWLHHRRRAICDWTGIMEEEAELLRLFKTEPHVGAPFPLISMDTSAAEQYRLCRAFGQSYDNKRQAYTHSPRPRGSRKVRIGYLSNDFYRHATALLMVELFERHDRDQFEIIAYSHGPDDSSELALRTREAFDRFVDIRALSDTEAAALIHREEIDILVDLKGYTNDARTAILGLRPAPIQVNFIGFPGTMGVDFIDYIIADAFVLPMDQQPFFSEKIVHMPFSYQPNDTRRMIADLTPTRADCGLPEDGFVFCCFNNSYKLTPVFFDLWMRLLQAVPGSVFWLLESGPLVRENLQHEAEKRGIDPNRLVFAPRIAIPDHLARHRLADLFLDCLPYNAHTTTSDALWAGLPVLTCAGETFAGRVAGSLLQAVGLPELITTSLADYEARALHLARNPEDLRILRQTLLRQRKSAPLFDIALYTRHLESAYRQMWTRFEDGLAPEAFAVAPAAPEKDTASDAYKEAHIAKTATVARITFETCPLCQGSHHEPLLVADVTRDPLYRSILPDKVEWRRCQDCGHVFAEGHFSPIVQSTHFARTLPAEAVGHDMEKRRLQSGAIVERMDHWLPAAKGAWLDVGFGDASLLFAAEEWGFDPVGLEHRKAHADILAGLGYEAHQGEIIDHDWPERFSVISLSRSLERMADPRLGLRTARRFLRRDGALFLSMRNRGTMVWRLLEINQDNPYWGDLRAVHLFDRERISAVLIEENFRPLSFMIDERYPLGMGIIAVRDDFPLHADQTMNTPASRGSAPDFALMDTERDTDERPH</sequence>
<dbReference type="eggNOG" id="COG2227">
    <property type="taxonomic scope" value="Bacteria"/>
</dbReference>
<keyword evidence="12" id="KW-1185">Reference proteome</keyword>
<feature type="repeat" description="TPR" evidence="8">
    <location>
        <begin position="44"/>
        <end position="77"/>
    </location>
</feature>
<dbReference type="EMBL" id="CP001016">
    <property type="protein sequence ID" value="ACB94094.1"/>
    <property type="molecule type" value="Genomic_DNA"/>
</dbReference>
<organism evidence="11 12">
    <name type="scientific">Beijerinckia indica subsp. indica (strain ATCC 9039 / DSM 1715 / NCIMB 8712)</name>
    <dbReference type="NCBI Taxonomy" id="395963"/>
    <lineage>
        <taxon>Bacteria</taxon>
        <taxon>Pseudomonadati</taxon>
        <taxon>Pseudomonadota</taxon>
        <taxon>Alphaproteobacteria</taxon>
        <taxon>Hyphomicrobiales</taxon>
        <taxon>Beijerinckiaceae</taxon>
        <taxon>Beijerinckia</taxon>
    </lineage>
</organism>
<dbReference type="CAZy" id="GT41">
    <property type="family name" value="Glycosyltransferase Family 41"/>
</dbReference>
<dbReference type="EC" id="2.4.1.255" evidence="3"/>
<dbReference type="OrthoDB" id="146908at2"/>
<evidence type="ECO:0000259" key="10">
    <source>
        <dbReference type="Pfam" id="PF13844"/>
    </source>
</evidence>
<dbReference type="PANTHER" id="PTHR44998:SF1">
    <property type="entry name" value="UDP-N-ACETYLGLUCOSAMINE--PEPTIDE N-ACETYLGLUCOSAMINYLTRANSFERASE 110 KDA SUBUNIT"/>
    <property type="match status" value="1"/>
</dbReference>
<dbReference type="Gene3D" id="3.40.50.2000">
    <property type="entry name" value="Glycogen Phosphorylase B"/>
    <property type="match status" value="1"/>
</dbReference>
<reference evidence="11 12" key="2">
    <citation type="journal article" date="2010" name="J. Bacteriol.">
        <title>Complete genome sequence of Beijerinckia indica subsp. indica.</title>
        <authorList>
            <person name="Tamas I."/>
            <person name="Dedysh S.N."/>
            <person name="Liesack W."/>
            <person name="Stott M.B."/>
            <person name="Alam M."/>
            <person name="Murrell J.C."/>
            <person name="Dunfield P.F."/>
        </authorList>
    </citation>
    <scope>NUCLEOTIDE SEQUENCE [LARGE SCALE GENOMIC DNA]</scope>
    <source>
        <strain evidence="12">ATCC 9039 / DSM 1715 / NCIMB 8712</strain>
    </source>
</reference>
<feature type="domain" description="O-GlcNAc transferase C-terminal" evidence="10">
    <location>
        <begin position="558"/>
        <end position="744"/>
    </location>
</feature>
<protein>
    <recommendedName>
        <fullName evidence="3">protein O-GlcNAc transferase</fullName>
        <ecNumber evidence="3">2.4.1.255</ecNumber>
    </recommendedName>
</protein>
<feature type="repeat" description="TPR" evidence="8">
    <location>
        <begin position="78"/>
        <end position="111"/>
    </location>
</feature>
<evidence type="ECO:0000313" key="12">
    <source>
        <dbReference type="Proteomes" id="UP000001695"/>
    </source>
</evidence>
<gene>
    <name evidence="11" type="ordered locus">Bind_0441</name>
</gene>
<feature type="repeat" description="TPR" evidence="8">
    <location>
        <begin position="146"/>
        <end position="179"/>
    </location>
</feature>
<dbReference type="Gene3D" id="1.25.40.10">
    <property type="entry name" value="Tetratricopeptide repeat domain"/>
    <property type="match status" value="4"/>
</dbReference>
<evidence type="ECO:0000256" key="4">
    <source>
        <dbReference type="ARBA" id="ARBA00022676"/>
    </source>
</evidence>
<evidence type="ECO:0000256" key="2">
    <source>
        <dbReference type="ARBA" id="ARBA00005386"/>
    </source>
</evidence>